<organism evidence="2 3">
    <name type="scientific">Lactococcus garvieae (strain Lg2)</name>
    <name type="common">Enterococcus seriolicida</name>
    <dbReference type="NCBI Taxonomy" id="420890"/>
    <lineage>
        <taxon>Bacteria</taxon>
        <taxon>Bacillati</taxon>
        <taxon>Bacillota</taxon>
        <taxon>Bacilli</taxon>
        <taxon>Lactobacillales</taxon>
        <taxon>Streptococcaceae</taxon>
        <taxon>Lactococcus</taxon>
    </lineage>
</organism>
<evidence type="ECO:0000313" key="3">
    <source>
        <dbReference type="Proteomes" id="UP000008520"/>
    </source>
</evidence>
<keyword evidence="3" id="KW-1185">Reference proteome</keyword>
<dbReference type="EMBL" id="AP009333">
    <property type="protein sequence ID" value="BAK60161.1"/>
    <property type="molecule type" value="Genomic_DNA"/>
</dbReference>
<name>F9VCW0_LACGL</name>
<dbReference type="HOGENOM" id="CLU_1702041_0_0_9"/>
<dbReference type="AlphaFoldDB" id="F9VCW0"/>
<keyword evidence="1" id="KW-1133">Transmembrane helix</keyword>
<dbReference type="InterPro" id="IPR020215">
    <property type="entry name" value="EbsA-like"/>
</dbReference>
<feature type="transmembrane region" description="Helical" evidence="1">
    <location>
        <begin position="39"/>
        <end position="58"/>
    </location>
</feature>
<reference evidence="2 3" key="1">
    <citation type="journal article" date="2011" name="PLoS ONE">
        <title>Complete genome sequence and comparative analysis of the fish pathogen Lactococcus garvieae.</title>
        <authorList>
            <person name="Morita H."/>
            <person name="Toh H."/>
            <person name="Oshima K."/>
            <person name="Yoshizaki M."/>
            <person name="Kawanishi M."/>
            <person name="Nakaya K."/>
            <person name="Suzuki T."/>
            <person name="Miyauchi E."/>
            <person name="Ishii Y."/>
            <person name="Tanabe S."/>
            <person name="Murakami M."/>
            <person name="Hattori M."/>
        </authorList>
    </citation>
    <scope>NUCLEOTIDE SEQUENCE [LARGE SCALE GENOMIC DNA]</scope>
    <source>
        <strain evidence="2 3">Lg2</strain>
    </source>
</reference>
<gene>
    <name evidence="2" type="ordered locus">LCGL_0701</name>
</gene>
<keyword evidence="1" id="KW-0472">Membrane</keyword>
<dbReference type="eggNOG" id="ENOG50308F2">
    <property type="taxonomic scope" value="Bacteria"/>
</dbReference>
<dbReference type="STRING" id="420890.LCGL_0701"/>
<keyword evidence="1" id="KW-0812">Transmembrane</keyword>
<sequence length="141" mass="17049">MMKSGYFQPLSNIYKIAWMWWVILLSFQQVLFYENNLRMNWFQITILVFLVLAFYFLVRQRRFFAAENALHFSRDFRLGMLEIDFNYMSSVKLTPRTLRFIYIGKEYHFVVLGKSNQLLQNVLKENNVEYTTSTLKRSAKV</sequence>
<evidence type="ECO:0000256" key="1">
    <source>
        <dbReference type="SAM" id="Phobius"/>
    </source>
</evidence>
<proteinExistence type="predicted"/>
<dbReference type="Pfam" id="PF17255">
    <property type="entry name" value="EbsA"/>
    <property type="match status" value="1"/>
</dbReference>
<dbReference type="Proteomes" id="UP000008520">
    <property type="component" value="Chromosome"/>
</dbReference>
<dbReference type="PATRIC" id="fig|420890.5.peg.697"/>
<evidence type="ECO:0008006" key="4">
    <source>
        <dbReference type="Google" id="ProtNLM"/>
    </source>
</evidence>
<protein>
    <recommendedName>
        <fullName evidence="4">Pore-forming protein</fullName>
    </recommendedName>
</protein>
<feature type="transmembrane region" description="Helical" evidence="1">
    <location>
        <begin position="12"/>
        <end position="33"/>
    </location>
</feature>
<evidence type="ECO:0000313" key="2">
    <source>
        <dbReference type="EMBL" id="BAK60161.1"/>
    </source>
</evidence>
<accession>F9VCW0</accession>
<dbReference type="KEGG" id="lgv:LCGL_0701"/>